<reference evidence="1" key="1">
    <citation type="submission" date="2020-04" db="EMBL/GenBank/DDBJ databases">
        <authorList>
            <person name="Chiriac C."/>
            <person name="Salcher M."/>
            <person name="Ghai R."/>
            <person name="Kavagutti S V."/>
        </authorList>
    </citation>
    <scope>NUCLEOTIDE SEQUENCE</scope>
</reference>
<evidence type="ECO:0000313" key="2">
    <source>
        <dbReference type="EMBL" id="CAB4151372.1"/>
    </source>
</evidence>
<evidence type="ECO:0000313" key="1">
    <source>
        <dbReference type="EMBL" id="CAB4136433.1"/>
    </source>
</evidence>
<organism evidence="1">
    <name type="scientific">uncultured Caudovirales phage</name>
    <dbReference type="NCBI Taxonomy" id="2100421"/>
    <lineage>
        <taxon>Viruses</taxon>
        <taxon>Duplodnaviria</taxon>
        <taxon>Heunggongvirae</taxon>
        <taxon>Uroviricota</taxon>
        <taxon>Caudoviricetes</taxon>
        <taxon>Peduoviridae</taxon>
        <taxon>Maltschvirus</taxon>
        <taxon>Maltschvirus maltsch</taxon>
    </lineage>
</organism>
<gene>
    <name evidence="1" type="ORF">UFOVP304_48</name>
    <name evidence="2" type="ORF">UFOVP584_13</name>
</gene>
<name>A0A6J5LTF2_9CAUD</name>
<protein>
    <submittedName>
        <fullName evidence="1">Uncharacterized protein</fullName>
    </submittedName>
</protein>
<dbReference type="EMBL" id="LR796554">
    <property type="protein sequence ID" value="CAB4151372.1"/>
    <property type="molecule type" value="Genomic_DNA"/>
</dbReference>
<dbReference type="EMBL" id="LR796322">
    <property type="protein sequence ID" value="CAB4136433.1"/>
    <property type="molecule type" value="Genomic_DNA"/>
</dbReference>
<accession>A0A6J5LTF2</accession>
<proteinExistence type="predicted"/>
<sequence>MFKIIKKGSNNFWHVFNNGAKNVSISDFEVVLDDVLNTFVIVLRNGANIPQIALSVLDIIVIDETGSSVEETFLTASQLRARLVVLGYTAYLGAGNADSITGLISEGTNVTITGTGTLADPYVISSSGGSGTTPTLQEVLIEGNEYISSDLLNKVVFDEGGLFYYIRQTTSDSWSKTSEYTQGGLGFNLHDEFGTGVKVEFNPFAGFRIFNDTNIIEITPTSATKNGVEFATIDDIPTTATLQEVTTEGNITKEGIVLTDNTESGFTKIYNEIATSLSILWNNGFKQHFLNDYATADRYVNWQDKDYDGVADIADIPTTATDLDALSRNGSNANSDVDLGTTYAIKAGGVTIQNNGTDKSMKLLATNMTNERTSEWQDKDYTGIADITDIPDVSNLVVKNTAITGATKTKITYDSKGLVTSGADATTDDIADSTNKRYQTDNQNSFNDATSSIQTQLNSKQPALSFTPFKFIQTSQTAHTGTTAETIVATSTINGGTFNSSDVMKAIFKCTKGVTTSTVTIRLKINTTNSLSGATQIAILSVTTALQFAKLKRDYDLFGGTLYGFNFTSSVSSDDITSGTIGQSISYNTANTLYFFWTVQLGTSGDSVIPNLANLTN</sequence>